<protein>
    <recommendedName>
        <fullName evidence="3 8">NADH-ubiquinone oxidoreductase chain 5</fullName>
        <ecNumber evidence="2 8">7.1.1.2</ecNumber>
    </recommendedName>
</protein>
<feature type="transmembrane region" description="Helical" evidence="8">
    <location>
        <begin position="440"/>
        <end position="456"/>
    </location>
</feature>
<evidence type="ECO:0000256" key="9">
    <source>
        <dbReference type="SAM" id="SignalP"/>
    </source>
</evidence>
<feature type="transmembrane region" description="Helical" evidence="8">
    <location>
        <begin position="327"/>
        <end position="346"/>
    </location>
</feature>
<gene>
    <name evidence="12" type="primary">ND5</name>
</gene>
<dbReference type="GeneID" id="59143196"/>
<comment type="similarity">
    <text evidence="8">Belongs to the complex I subunit 5 family.</text>
</comment>
<dbReference type="PANTHER" id="PTHR42829:SF2">
    <property type="entry name" value="NADH-UBIQUINONE OXIDOREDUCTASE CHAIN 5"/>
    <property type="match status" value="1"/>
</dbReference>
<evidence type="ECO:0000259" key="10">
    <source>
        <dbReference type="Pfam" id="PF00361"/>
    </source>
</evidence>
<dbReference type="GO" id="GO:0008137">
    <property type="term" value="F:NADH dehydrogenase (ubiquinone) activity"/>
    <property type="evidence" value="ECO:0007669"/>
    <property type="project" value="UniProtKB-EC"/>
</dbReference>
<evidence type="ECO:0000256" key="8">
    <source>
        <dbReference type="RuleBase" id="RU003404"/>
    </source>
</evidence>
<feature type="transmembrane region" description="Helical" evidence="8">
    <location>
        <begin position="280"/>
        <end position="306"/>
    </location>
</feature>
<feature type="chain" id="PRO_5028833111" description="NADH-ubiquinone oxidoreductase chain 5" evidence="9">
    <location>
        <begin position="25"/>
        <end position="555"/>
    </location>
</feature>
<dbReference type="CTD" id="4540"/>
<feature type="domain" description="NADH:quinone oxidoreductase/Mrp antiporter transmembrane" evidence="10">
    <location>
        <begin position="95"/>
        <end position="374"/>
    </location>
</feature>
<sequence>MFTMLGLGMVVMSSFCFFLEKVESVVLAVNLGHGMMFDLAFSVDKYSVMFGGVVGIISGSVLIFSEFYMEDETFKSRFCGLILMFVGSMFILLIADNMPSLMIGWDGLGLVSFCLVGYYDSKSSLSASMLTLMTNRVGDVLFLMVISLLIGVSELSFDIVEETSATTVALLMILVGSATKSAQVPFSAWLPAAMAAPTPVSTLVHSSTLVTAGLYVMFRFSSAFNGGLSSVMFMMGLFTALMASTCATLEADVKKIVALSTLSQLGVINVSLSIGMGDLAFFHLIVHALFKALMFMCVGCVIMGGFGAQEIRLISGLPQKMPTVSMWLLVASMSLSGFPMMAGFFSKDLLLEAVISGGMSLPCLMLLFVLSVLTVCYSWRLIVSLFCEKASTPVSISGEPWAFFLCSSVLGTGSVVGAKALQSSMLELNYLALVDEWDKIFLSLVVLTSVLVFSFTTPSHWISKTSLLEGLSTMVFFSVVSGSPISKLGLKFCMGNGPLVEAGLEYYFGEWAVRTATKKAIKSGGVPLHWGAWGFFVYYFMVIGVLFLIAFSIIG</sequence>
<feature type="transmembrane region" description="Helical" evidence="8">
    <location>
        <begin position="230"/>
        <end position="249"/>
    </location>
</feature>
<dbReference type="Pfam" id="PF00361">
    <property type="entry name" value="Proton_antipo_M"/>
    <property type="match status" value="1"/>
</dbReference>
<evidence type="ECO:0000256" key="2">
    <source>
        <dbReference type="ARBA" id="ARBA00012944"/>
    </source>
</evidence>
<geneLocation type="mitochondrion" evidence="12"/>
<keyword evidence="8" id="KW-0813">Transport</keyword>
<evidence type="ECO:0000259" key="11">
    <source>
        <dbReference type="Pfam" id="PF00662"/>
    </source>
</evidence>
<feature type="domain" description="NADH-Ubiquinone oxidoreductase (complex I) chain 5 N-terminal" evidence="11">
    <location>
        <begin position="35"/>
        <end position="78"/>
    </location>
</feature>
<dbReference type="EC" id="7.1.1.2" evidence="2 8"/>
<dbReference type="EMBL" id="MT755623">
    <property type="protein sequence ID" value="QNK04057.1"/>
    <property type="molecule type" value="Genomic_DNA"/>
</dbReference>
<feature type="transmembrane region" description="Helical" evidence="8">
    <location>
        <begin position="358"/>
        <end position="379"/>
    </location>
</feature>
<feature type="signal peptide" evidence="9">
    <location>
        <begin position="1"/>
        <end position="24"/>
    </location>
</feature>
<dbReference type="InterPro" id="IPR003945">
    <property type="entry name" value="NU5C-like"/>
</dbReference>
<keyword evidence="8" id="KW-0520">NAD</keyword>
<feature type="transmembrane region" description="Helical" evidence="8">
    <location>
        <begin position="78"/>
        <end position="95"/>
    </location>
</feature>
<evidence type="ECO:0000256" key="4">
    <source>
        <dbReference type="ARBA" id="ARBA00022692"/>
    </source>
</evidence>
<feature type="transmembrane region" description="Helical" evidence="8">
    <location>
        <begin position="101"/>
        <end position="119"/>
    </location>
</feature>
<comment type="catalytic activity">
    <reaction evidence="7 8">
        <text>a ubiquinone + NADH + 5 H(+)(in) = a ubiquinol + NAD(+) + 4 H(+)(out)</text>
        <dbReference type="Rhea" id="RHEA:29091"/>
        <dbReference type="Rhea" id="RHEA-COMP:9565"/>
        <dbReference type="Rhea" id="RHEA-COMP:9566"/>
        <dbReference type="ChEBI" id="CHEBI:15378"/>
        <dbReference type="ChEBI" id="CHEBI:16389"/>
        <dbReference type="ChEBI" id="CHEBI:17976"/>
        <dbReference type="ChEBI" id="CHEBI:57540"/>
        <dbReference type="ChEBI" id="CHEBI:57945"/>
        <dbReference type="EC" id="7.1.1.2"/>
    </reaction>
</comment>
<dbReference type="Pfam" id="PF00662">
    <property type="entry name" value="Proton_antipo_N"/>
    <property type="match status" value="1"/>
</dbReference>
<evidence type="ECO:0000256" key="6">
    <source>
        <dbReference type="ARBA" id="ARBA00023136"/>
    </source>
</evidence>
<feature type="transmembrane region" description="Helical" evidence="8">
    <location>
        <begin position="532"/>
        <end position="554"/>
    </location>
</feature>
<dbReference type="PRINTS" id="PR01434">
    <property type="entry name" value="NADHDHGNASE5"/>
</dbReference>
<accession>A0A7G8QB99</accession>
<keyword evidence="5 8" id="KW-1133">Transmembrane helix</keyword>
<dbReference type="InterPro" id="IPR001750">
    <property type="entry name" value="ND/Mrp_TM"/>
</dbReference>
<evidence type="ECO:0000256" key="7">
    <source>
        <dbReference type="ARBA" id="ARBA00049551"/>
    </source>
</evidence>
<evidence type="ECO:0000256" key="3">
    <source>
        <dbReference type="ARBA" id="ARBA00021096"/>
    </source>
</evidence>
<dbReference type="RefSeq" id="YP_009926634.1">
    <property type="nucleotide sequence ID" value="NC_050683.1"/>
</dbReference>
<keyword evidence="6 8" id="KW-0472">Membrane</keyword>
<dbReference type="PANTHER" id="PTHR42829">
    <property type="entry name" value="NADH-UBIQUINONE OXIDOREDUCTASE CHAIN 5"/>
    <property type="match status" value="1"/>
</dbReference>
<keyword evidence="9" id="KW-0732">Signal</keyword>
<feature type="transmembrane region" description="Helical" evidence="8">
    <location>
        <begin position="48"/>
        <end position="69"/>
    </location>
</feature>
<evidence type="ECO:0000313" key="12">
    <source>
        <dbReference type="EMBL" id="QNK04057.1"/>
    </source>
</evidence>
<comment type="function">
    <text evidence="8">Core subunit of the mitochondrial membrane respiratory chain NADH dehydrogenase (Complex I) which catalyzes electron transfer from NADH through the respiratory chain, using ubiquinone as an electron acceptor. Essential for the catalytic activity and assembly of complex I.</text>
</comment>
<evidence type="ECO:0000256" key="5">
    <source>
        <dbReference type="ARBA" id="ARBA00022989"/>
    </source>
</evidence>
<dbReference type="GO" id="GO:0016020">
    <property type="term" value="C:membrane"/>
    <property type="evidence" value="ECO:0007669"/>
    <property type="project" value="UniProtKB-SubCell"/>
</dbReference>
<keyword evidence="8" id="KW-0830">Ubiquinone</keyword>
<evidence type="ECO:0000256" key="1">
    <source>
        <dbReference type="ARBA" id="ARBA00004141"/>
    </source>
</evidence>
<dbReference type="GO" id="GO:0015990">
    <property type="term" value="P:electron transport coupled proton transport"/>
    <property type="evidence" value="ECO:0007669"/>
    <property type="project" value="TreeGrafter"/>
</dbReference>
<dbReference type="InterPro" id="IPR001516">
    <property type="entry name" value="Proton_antipo_N"/>
</dbReference>
<keyword evidence="8 12" id="KW-0496">Mitochondrion</keyword>
<organism evidence="12">
    <name type="scientific">Tridacna gigas</name>
    <name type="common">Giant clam</name>
    <dbReference type="NCBI Taxonomy" id="80829"/>
    <lineage>
        <taxon>Eukaryota</taxon>
        <taxon>Metazoa</taxon>
        <taxon>Spiralia</taxon>
        <taxon>Lophotrochozoa</taxon>
        <taxon>Mollusca</taxon>
        <taxon>Bivalvia</taxon>
        <taxon>Autobranchia</taxon>
        <taxon>Heteroconchia</taxon>
        <taxon>Euheterodonta</taxon>
        <taxon>Imparidentia</taxon>
        <taxon>Neoheterodontei</taxon>
        <taxon>Cardiida</taxon>
        <taxon>Cardioidea</taxon>
        <taxon>Cardiidae</taxon>
        <taxon>Tridacninae</taxon>
        <taxon>Tridacna</taxon>
    </lineage>
</organism>
<name>A0A7G8QB99_TRIGG</name>
<dbReference type="AlphaFoldDB" id="A0A7G8QB99"/>
<keyword evidence="4 8" id="KW-0812">Transmembrane</keyword>
<dbReference type="GO" id="GO:0042773">
    <property type="term" value="P:ATP synthesis coupled electron transport"/>
    <property type="evidence" value="ECO:0007669"/>
    <property type="project" value="InterPro"/>
</dbReference>
<reference evidence="12" key="1">
    <citation type="submission" date="2020-07" db="EMBL/GenBank/DDBJ databases">
        <title>Complete Mitochondrial Genome of Tridacna gigas.</title>
        <authorList>
            <person name="Ma H."/>
            <person name="Yu Z."/>
        </authorList>
    </citation>
    <scope>NUCLEOTIDE SEQUENCE</scope>
</reference>
<proteinExistence type="inferred from homology"/>
<feature type="transmembrane region" description="Helical" evidence="8">
    <location>
        <begin position="140"/>
        <end position="157"/>
    </location>
</feature>
<comment type="subcellular location">
    <subcellularLocation>
        <location evidence="1">Membrane</location>
        <topology evidence="1">Multi-pass membrane protein</topology>
    </subcellularLocation>
</comment>
<dbReference type="GO" id="GO:0003954">
    <property type="term" value="F:NADH dehydrogenase activity"/>
    <property type="evidence" value="ECO:0007669"/>
    <property type="project" value="TreeGrafter"/>
</dbReference>
<feature type="transmembrane region" description="Helical" evidence="8">
    <location>
        <begin position="200"/>
        <end position="218"/>
    </location>
</feature>